<reference evidence="12 13" key="1">
    <citation type="journal article" date="2018" name="Nat. Ecol. Evol.">
        <title>Genomic signatures of mitonuclear coevolution across populations of Tigriopus californicus.</title>
        <authorList>
            <person name="Barreto F.S."/>
            <person name="Watson E.T."/>
            <person name="Lima T.G."/>
            <person name="Willett C.S."/>
            <person name="Edmands S."/>
            <person name="Li W."/>
            <person name="Burton R.S."/>
        </authorList>
    </citation>
    <scope>NUCLEOTIDE SEQUENCE [LARGE SCALE GENOMIC DNA]</scope>
    <source>
        <strain evidence="12 13">San Diego</strain>
    </source>
</reference>
<evidence type="ECO:0000256" key="9">
    <source>
        <dbReference type="ARBA" id="ARBA00023180"/>
    </source>
</evidence>
<dbReference type="PANTHER" id="PTHR19297">
    <property type="entry name" value="GLYCOSYLTRANSFERASE 14 FAMILY MEMBER"/>
    <property type="match status" value="1"/>
</dbReference>
<comment type="subcellular location">
    <subcellularLocation>
        <location evidence="1">Membrane</location>
        <topology evidence="1">Single-pass type II membrane protein</topology>
    </subcellularLocation>
</comment>
<dbReference type="OMA" id="NTECPDE"/>
<keyword evidence="5 11" id="KW-0812">Transmembrane</keyword>
<evidence type="ECO:0000256" key="11">
    <source>
        <dbReference type="SAM" id="Phobius"/>
    </source>
</evidence>
<keyword evidence="8 11" id="KW-0472">Membrane</keyword>
<evidence type="ECO:0000313" key="12">
    <source>
        <dbReference type="EMBL" id="TRY73037.1"/>
    </source>
</evidence>
<comment type="similarity">
    <text evidence="10">Belongs to the glycosyltransferase 14 family.</text>
</comment>
<keyword evidence="4" id="KW-0808">Transferase</keyword>
<dbReference type="InterPro" id="IPR003406">
    <property type="entry name" value="Glyco_trans_14"/>
</dbReference>
<gene>
    <name evidence="12" type="ORF">TCAL_10158</name>
</gene>
<keyword evidence="3" id="KW-0328">Glycosyltransferase</keyword>
<accession>A0A553P5S2</accession>
<comment type="caution">
    <text evidence="12">The sequence shown here is derived from an EMBL/GenBank/DDBJ whole genome shotgun (WGS) entry which is preliminary data.</text>
</comment>
<evidence type="ECO:0000256" key="10">
    <source>
        <dbReference type="ARBA" id="ARBA00038150"/>
    </source>
</evidence>
<evidence type="ECO:0000256" key="5">
    <source>
        <dbReference type="ARBA" id="ARBA00022692"/>
    </source>
</evidence>
<dbReference type="Proteomes" id="UP000318571">
    <property type="component" value="Chromosome 3"/>
</dbReference>
<evidence type="ECO:0000256" key="1">
    <source>
        <dbReference type="ARBA" id="ARBA00004606"/>
    </source>
</evidence>
<dbReference type="EMBL" id="VCGU01000007">
    <property type="protein sequence ID" value="TRY73037.1"/>
    <property type="molecule type" value="Genomic_DNA"/>
</dbReference>
<name>A0A553P5S2_TIGCA</name>
<protein>
    <submittedName>
        <fullName evidence="12">Uncharacterized protein</fullName>
    </submittedName>
</protein>
<keyword evidence="9" id="KW-0325">Glycoprotein</keyword>
<proteinExistence type="inferred from homology"/>
<evidence type="ECO:0000256" key="2">
    <source>
        <dbReference type="ARBA" id="ARBA00004922"/>
    </source>
</evidence>
<keyword evidence="7 11" id="KW-1133">Transmembrane helix</keyword>
<evidence type="ECO:0000256" key="6">
    <source>
        <dbReference type="ARBA" id="ARBA00022968"/>
    </source>
</evidence>
<dbReference type="Pfam" id="PF02485">
    <property type="entry name" value="Branch"/>
    <property type="match status" value="1"/>
</dbReference>
<sequence length="433" mass="50292">MSLPLYRMCLWPLKRGRKLLAFALVYLAVSILYFFVIGWSDSSALETFPLDNQNFLQRDLDARDTLVNALSLVSCSNSQSFNNDTLRRQFRQYLTESAIINRTRNCNSYFKIIQTLAFEDITPEERDYPIAYGHLINGQVGTFELYLAVHFRPWDTHCIHVDPKANEATHQAIEGLVRCYREKFKGTSFFIAKHPVPVIWQDESVLRADLICLQQSIHKNEHWKMYLNLASSELPLMSHQEFRKQLAQANTNVIDVGPNENSERQTRLMGIRRGGPDETNLEREWMGENPYAPPCNIMIMKGYKNAALTREFASFVLNHRVSLEYFNWLKNTECPDEHYYSTLATLEVESEVNQTQDKPHKLTLKQNLKDDGPFSDKTCYRKFEWIGGWAQKKSEEPDGPEEDRTVFLDRSAIMCQIKELRTKANEVDPSLSH</sequence>
<feature type="transmembrane region" description="Helical" evidence="11">
    <location>
        <begin position="20"/>
        <end position="39"/>
    </location>
</feature>
<keyword evidence="6" id="KW-0735">Signal-anchor</keyword>
<evidence type="ECO:0000256" key="3">
    <source>
        <dbReference type="ARBA" id="ARBA00022676"/>
    </source>
</evidence>
<dbReference type="PANTHER" id="PTHR19297:SF191">
    <property type="entry name" value="PROTEIN XYLOSYLTRANSFERASE"/>
    <property type="match status" value="1"/>
</dbReference>
<organism evidence="12 13">
    <name type="scientific">Tigriopus californicus</name>
    <name type="common">Marine copepod</name>
    <dbReference type="NCBI Taxonomy" id="6832"/>
    <lineage>
        <taxon>Eukaryota</taxon>
        <taxon>Metazoa</taxon>
        <taxon>Ecdysozoa</taxon>
        <taxon>Arthropoda</taxon>
        <taxon>Crustacea</taxon>
        <taxon>Multicrustacea</taxon>
        <taxon>Hexanauplia</taxon>
        <taxon>Copepoda</taxon>
        <taxon>Harpacticoida</taxon>
        <taxon>Harpacticidae</taxon>
        <taxon>Tigriopus</taxon>
    </lineage>
</organism>
<dbReference type="GO" id="GO:0008375">
    <property type="term" value="F:acetylglucosaminyltransferase activity"/>
    <property type="evidence" value="ECO:0007669"/>
    <property type="project" value="TreeGrafter"/>
</dbReference>
<evidence type="ECO:0000313" key="13">
    <source>
        <dbReference type="Proteomes" id="UP000318571"/>
    </source>
</evidence>
<evidence type="ECO:0000256" key="8">
    <source>
        <dbReference type="ARBA" id="ARBA00023136"/>
    </source>
</evidence>
<dbReference type="STRING" id="6832.A0A553P5S2"/>
<keyword evidence="13" id="KW-1185">Reference proteome</keyword>
<dbReference type="AlphaFoldDB" id="A0A553P5S2"/>
<comment type="pathway">
    <text evidence="2">Protein modification; protein glycosylation.</text>
</comment>
<evidence type="ECO:0000256" key="4">
    <source>
        <dbReference type="ARBA" id="ARBA00022679"/>
    </source>
</evidence>
<evidence type="ECO:0000256" key="7">
    <source>
        <dbReference type="ARBA" id="ARBA00022989"/>
    </source>
</evidence>
<dbReference type="GO" id="GO:0016020">
    <property type="term" value="C:membrane"/>
    <property type="evidence" value="ECO:0007669"/>
    <property type="project" value="UniProtKB-SubCell"/>
</dbReference>